<dbReference type="InterPro" id="IPR004843">
    <property type="entry name" value="Calcineurin-like_PHP"/>
</dbReference>
<keyword evidence="6 7" id="KW-0269">Exonuclease</keyword>
<dbReference type="PANTHER" id="PTHR30337">
    <property type="entry name" value="COMPONENT OF ATP-DEPENDENT DSDNA EXONUCLEASE"/>
    <property type="match status" value="1"/>
</dbReference>
<keyword evidence="7" id="KW-0233">DNA recombination</keyword>
<name>A0AAE6M5Y0_TREPH</name>
<keyword evidence="7" id="KW-0255">Endonuclease</keyword>
<protein>
    <recommendedName>
        <fullName evidence="3 7">Nuclease SbcCD subunit D</fullName>
    </recommendedName>
</protein>
<evidence type="ECO:0000256" key="1">
    <source>
        <dbReference type="ARBA" id="ARBA00010555"/>
    </source>
</evidence>
<dbReference type="InterPro" id="IPR004593">
    <property type="entry name" value="SbcD"/>
</dbReference>
<evidence type="ECO:0000259" key="8">
    <source>
        <dbReference type="Pfam" id="PF00149"/>
    </source>
</evidence>
<dbReference type="EMBL" id="CP042817">
    <property type="protein sequence ID" value="QEJ96616.1"/>
    <property type="molecule type" value="Genomic_DNA"/>
</dbReference>
<dbReference type="GO" id="GO:0006310">
    <property type="term" value="P:DNA recombination"/>
    <property type="evidence" value="ECO:0007669"/>
    <property type="project" value="UniProtKB-KW"/>
</dbReference>
<evidence type="ECO:0000256" key="5">
    <source>
        <dbReference type="ARBA" id="ARBA00022801"/>
    </source>
</evidence>
<evidence type="ECO:0000256" key="6">
    <source>
        <dbReference type="ARBA" id="ARBA00022839"/>
    </source>
</evidence>
<proteinExistence type="inferred from homology"/>
<evidence type="ECO:0000313" key="10">
    <source>
        <dbReference type="EMBL" id="QEJ96616.1"/>
    </source>
</evidence>
<dbReference type="InterPro" id="IPR041796">
    <property type="entry name" value="Mre11_N"/>
</dbReference>
<gene>
    <name evidence="7" type="primary">sbcD</name>
    <name evidence="10" type="ORF">FUT82_00385</name>
</gene>
<dbReference type="Proteomes" id="UP000323594">
    <property type="component" value="Chromosome"/>
</dbReference>
<evidence type="ECO:0000256" key="3">
    <source>
        <dbReference type="ARBA" id="ARBA00013365"/>
    </source>
</evidence>
<dbReference type="Pfam" id="PF12320">
    <property type="entry name" value="SbcD_C"/>
    <property type="match status" value="1"/>
</dbReference>
<evidence type="ECO:0000256" key="2">
    <source>
        <dbReference type="ARBA" id="ARBA00011322"/>
    </source>
</evidence>
<keyword evidence="7" id="KW-0235">DNA replication</keyword>
<dbReference type="GO" id="GO:0004519">
    <property type="term" value="F:endonuclease activity"/>
    <property type="evidence" value="ECO:0007669"/>
    <property type="project" value="UniProtKB-KW"/>
</dbReference>
<accession>A0AAE6M5Y0</accession>
<dbReference type="Pfam" id="PF00149">
    <property type="entry name" value="Metallophos"/>
    <property type="match status" value="1"/>
</dbReference>
<evidence type="ECO:0000256" key="7">
    <source>
        <dbReference type="RuleBase" id="RU363069"/>
    </source>
</evidence>
<feature type="domain" description="Calcineurin-like phosphoesterase" evidence="8">
    <location>
        <begin position="1"/>
        <end position="220"/>
    </location>
</feature>
<dbReference type="Gene3D" id="3.60.21.10">
    <property type="match status" value="1"/>
</dbReference>
<feature type="domain" description="Nuclease SbcCD subunit D C-terminal" evidence="9">
    <location>
        <begin position="274"/>
        <end position="363"/>
    </location>
</feature>
<dbReference type="InterPro" id="IPR029052">
    <property type="entry name" value="Metallo-depent_PP-like"/>
</dbReference>
<sequence>MKILHTADLHLGKSLHEFSLYEQQKKMLHDIRQILSKDDYAAFCIAGDVYDRSIPPADSVSLFSSFLTEIKADNPELSIYIIPGNHDSAQRLSFASELLKGQNIFIHQDPEKSDLPYHISHNGEEAAVFLLPFLNLGAFSYIAEDKTEKLMTSQSEMLTEASRRLKKTVPKNMPSILIAHLFTLAGKSSSSERVFVGLAEQVDPALFDFFSYAALGHLHKPQKITKRMYYSGAPLPYSFDEADDRKSVLSVDIDCKTEGFPVTVTEIPIAPLIPLRRLEGTFEEFHRGSKFAAYENDFLEIQLTDSLTVANPMGLLKTRYPRIMNIKQPQVFFQTDEKTNGSSLRGRKLSANDPQTLMQNFQAFQKEIESDASPEKKEVFTLLCKQIQEER</sequence>
<keyword evidence="5 7" id="KW-0378">Hydrolase</keyword>
<dbReference type="InterPro" id="IPR026843">
    <property type="entry name" value="SbcD_C"/>
</dbReference>
<dbReference type="SUPFAM" id="SSF56300">
    <property type="entry name" value="Metallo-dependent phosphatases"/>
    <property type="match status" value="1"/>
</dbReference>
<reference evidence="10 11" key="1">
    <citation type="submission" date="2019-08" db="EMBL/GenBank/DDBJ databases">
        <authorList>
            <person name="Kuhnert P."/>
        </authorList>
    </citation>
    <scope>NUCLEOTIDE SEQUENCE [LARGE SCALE GENOMIC DNA]</scope>
    <source>
        <strain evidence="10 11">B36.5</strain>
    </source>
</reference>
<dbReference type="RefSeq" id="WP_024752858.1">
    <property type="nucleotide sequence ID" value="NZ_CP027018.1"/>
</dbReference>
<evidence type="ECO:0000259" key="9">
    <source>
        <dbReference type="Pfam" id="PF12320"/>
    </source>
</evidence>
<evidence type="ECO:0000313" key="11">
    <source>
        <dbReference type="Proteomes" id="UP000323594"/>
    </source>
</evidence>
<keyword evidence="4 7" id="KW-0540">Nuclease</keyword>
<organism evidence="10 11">
    <name type="scientific">Treponema phagedenis</name>
    <dbReference type="NCBI Taxonomy" id="162"/>
    <lineage>
        <taxon>Bacteria</taxon>
        <taxon>Pseudomonadati</taxon>
        <taxon>Spirochaetota</taxon>
        <taxon>Spirochaetia</taxon>
        <taxon>Spirochaetales</taxon>
        <taxon>Treponemataceae</taxon>
        <taxon>Treponema</taxon>
    </lineage>
</organism>
<dbReference type="AlphaFoldDB" id="A0AAE6M5Y0"/>
<dbReference type="GO" id="GO:0006260">
    <property type="term" value="P:DNA replication"/>
    <property type="evidence" value="ECO:0007669"/>
    <property type="project" value="UniProtKB-KW"/>
</dbReference>
<comment type="function">
    <text evidence="7">SbcCD cleaves DNA hairpin structures. These structures can inhibit DNA replication and are intermediates in certain DNA recombination reactions. The complex acts as a 3'-&gt;5' double strand exonuclease that can open hairpins. It also has a 5' single-strand endonuclease activity.</text>
</comment>
<comment type="subunit">
    <text evidence="2 7">Heterodimer of SbcC and SbcD.</text>
</comment>
<dbReference type="PANTHER" id="PTHR30337:SF0">
    <property type="entry name" value="NUCLEASE SBCCD SUBUNIT D"/>
    <property type="match status" value="1"/>
</dbReference>
<dbReference type="InterPro" id="IPR050535">
    <property type="entry name" value="DNA_Repair-Maintenance_Comp"/>
</dbReference>
<comment type="similarity">
    <text evidence="1 7">Belongs to the SbcD family.</text>
</comment>
<evidence type="ECO:0000256" key="4">
    <source>
        <dbReference type="ARBA" id="ARBA00022722"/>
    </source>
</evidence>
<dbReference type="CDD" id="cd00840">
    <property type="entry name" value="MPP_Mre11_N"/>
    <property type="match status" value="1"/>
</dbReference>
<dbReference type="NCBIfam" id="TIGR00619">
    <property type="entry name" value="sbcd"/>
    <property type="match status" value="1"/>
</dbReference>
<dbReference type="GeneID" id="57751772"/>
<dbReference type="GO" id="GO:0008408">
    <property type="term" value="F:3'-5' exonuclease activity"/>
    <property type="evidence" value="ECO:0007669"/>
    <property type="project" value="InterPro"/>
</dbReference>